<name>A0A327MCQ5_9PROT</name>
<dbReference type="AlphaFoldDB" id="A0A327MCQ5"/>
<accession>A0A327MCQ5</accession>
<keyword evidence="2" id="KW-0808">Transferase</keyword>
<organism evidence="2 3">
    <name type="scientific">Roseicella frigidaeris</name>
    <dbReference type="NCBI Taxonomy" id="2230885"/>
    <lineage>
        <taxon>Bacteria</taxon>
        <taxon>Pseudomonadati</taxon>
        <taxon>Pseudomonadota</taxon>
        <taxon>Alphaproteobacteria</taxon>
        <taxon>Acetobacterales</taxon>
        <taxon>Roseomonadaceae</taxon>
        <taxon>Roseicella</taxon>
    </lineage>
</organism>
<dbReference type="InterPro" id="IPR020556">
    <property type="entry name" value="Amidase_CS"/>
</dbReference>
<comment type="caution">
    <text evidence="2">The sequence shown here is derived from an EMBL/GenBank/DDBJ whole genome shotgun (WGS) entry which is preliminary data.</text>
</comment>
<feature type="domain" description="Amidase" evidence="1">
    <location>
        <begin position="85"/>
        <end position="492"/>
    </location>
</feature>
<dbReference type="EC" id="3.5.1.4" evidence="2"/>
<dbReference type="InterPro" id="IPR023631">
    <property type="entry name" value="Amidase_dom"/>
</dbReference>
<gene>
    <name evidence="2" type="ORF">DOO78_05050</name>
</gene>
<sequence length="511" mass="54433">MPLGTLRLPSIDELRKVAGELGLSMADDELAQHRACLEGGIAAYNLVDQMPDEVPAVTWPRRPGYRPVGQENPYNAWYVKTDIPGAASGKLKGKTVAIKDNICVAGVPMMNGASTLEGYVPDVDATVITRILEAGGSIAGKTVCEYFCFSGGSHTSAPLPVHNPHRHGYSAGGSSSGSGAVVAAGEVPMALGGDQGGSIRMPAAFCGVYGMKPTHGLVPYTGIMPIELTLDHTGPMTATVEDNALLLEVLAGPDGLDPRQYSTAPVPAYRDLMRGGIAGMKIALIEEGFGHPQSQEANDALVREAAERLKGLGATVETVSLPMHRLGAAIWLPVAAEGATVQMMHGNGFGFNWQGLYVNSLLDFHSNWRDRADELSESLKNTMLLGHYMVTRHRGHYYAKAQNLVRRLRRAYDEVLARYDLLAMPTLPMAATPLPSPDASTTEIIQRAFEVLPNTAPFDCTHHPAMSLPCGLAGGLPVGLMLVGKMYDEATIYRAAAAFESGVDWKSLTAG</sequence>
<dbReference type="PANTHER" id="PTHR11895">
    <property type="entry name" value="TRANSAMIDASE"/>
    <property type="match status" value="1"/>
</dbReference>
<dbReference type="Gene3D" id="3.90.1300.10">
    <property type="entry name" value="Amidase signature (AS) domain"/>
    <property type="match status" value="1"/>
</dbReference>
<dbReference type="EMBL" id="QLIX01000002">
    <property type="protein sequence ID" value="RAI60437.1"/>
    <property type="molecule type" value="Genomic_DNA"/>
</dbReference>
<dbReference type="NCBIfam" id="NF005565">
    <property type="entry name" value="PRK07235.1"/>
    <property type="match status" value="1"/>
</dbReference>
<dbReference type="RefSeq" id="WP_111468623.1">
    <property type="nucleotide sequence ID" value="NZ_QLIX01000002.1"/>
</dbReference>
<keyword evidence="3" id="KW-1185">Reference proteome</keyword>
<dbReference type="Proteomes" id="UP000249065">
    <property type="component" value="Unassembled WGS sequence"/>
</dbReference>
<dbReference type="Pfam" id="PF01425">
    <property type="entry name" value="Amidase"/>
    <property type="match status" value="1"/>
</dbReference>
<dbReference type="InterPro" id="IPR036928">
    <property type="entry name" value="AS_sf"/>
</dbReference>
<dbReference type="OrthoDB" id="9811471at2"/>
<dbReference type="GO" id="GO:0016740">
    <property type="term" value="F:transferase activity"/>
    <property type="evidence" value="ECO:0007669"/>
    <property type="project" value="UniProtKB-KW"/>
</dbReference>
<dbReference type="GO" id="GO:0004040">
    <property type="term" value="F:amidase activity"/>
    <property type="evidence" value="ECO:0007669"/>
    <property type="project" value="UniProtKB-EC"/>
</dbReference>
<protein>
    <submittedName>
        <fullName evidence="2">Asp-tRNA(Asn)/Glu-tRNA(Gln) amidotransferase GatCAB subunit A</fullName>
        <ecNumber evidence="2">3.5.1.4</ecNumber>
    </submittedName>
</protein>
<dbReference type="SUPFAM" id="SSF75304">
    <property type="entry name" value="Amidase signature (AS) enzymes"/>
    <property type="match status" value="1"/>
</dbReference>
<keyword evidence="2" id="KW-0378">Hydrolase</keyword>
<dbReference type="InterPro" id="IPR000120">
    <property type="entry name" value="Amidase"/>
</dbReference>
<dbReference type="PROSITE" id="PS00571">
    <property type="entry name" value="AMIDASES"/>
    <property type="match status" value="1"/>
</dbReference>
<proteinExistence type="predicted"/>
<evidence type="ECO:0000313" key="3">
    <source>
        <dbReference type="Proteomes" id="UP000249065"/>
    </source>
</evidence>
<reference evidence="3" key="1">
    <citation type="submission" date="2018-06" db="EMBL/GenBank/DDBJ databases">
        <authorList>
            <person name="Khan S.A."/>
        </authorList>
    </citation>
    <scope>NUCLEOTIDE SEQUENCE [LARGE SCALE GENOMIC DNA]</scope>
    <source>
        <strain evidence="3">DB-1506</strain>
    </source>
</reference>
<dbReference type="PANTHER" id="PTHR11895:SF170">
    <property type="entry name" value="AMIDASE"/>
    <property type="match status" value="1"/>
</dbReference>
<evidence type="ECO:0000313" key="2">
    <source>
        <dbReference type="EMBL" id="RAI60437.1"/>
    </source>
</evidence>
<evidence type="ECO:0000259" key="1">
    <source>
        <dbReference type="Pfam" id="PF01425"/>
    </source>
</evidence>